<feature type="region of interest" description="Disordered" evidence="1">
    <location>
        <begin position="1"/>
        <end position="75"/>
    </location>
</feature>
<protein>
    <submittedName>
        <fullName evidence="2">Uncharacterized protein</fullName>
    </submittedName>
</protein>
<comment type="caution">
    <text evidence="2">The sequence shown here is derived from an EMBL/GenBank/DDBJ whole genome shotgun (WGS) entry which is preliminary data.</text>
</comment>
<evidence type="ECO:0000313" key="2">
    <source>
        <dbReference type="EMBL" id="KAK3863490.1"/>
    </source>
</evidence>
<proteinExistence type="predicted"/>
<evidence type="ECO:0000256" key="1">
    <source>
        <dbReference type="SAM" id="MobiDB-lite"/>
    </source>
</evidence>
<dbReference type="AlphaFoldDB" id="A0AAE1EXI7"/>
<sequence>MADSKLSVDTGHHQDQQPIREGQDYQHDGVAQVESPPVNPPNQAANLEGQDYQHDGVAQVESPPVNPPNQAANLEGQDYQHDGVAQVESPPVNPPNQAANLFDFQGQNLDSEILYFSDNQGIFIPVIEIDNYYHEQLLNYL</sequence>
<dbReference type="Proteomes" id="UP001286313">
    <property type="component" value="Unassembled WGS sequence"/>
</dbReference>
<evidence type="ECO:0000313" key="3">
    <source>
        <dbReference type="Proteomes" id="UP001286313"/>
    </source>
</evidence>
<keyword evidence="3" id="KW-1185">Reference proteome</keyword>
<accession>A0AAE1EXI7</accession>
<name>A0AAE1EXI7_PETCI</name>
<dbReference type="EMBL" id="JAWQEG010004002">
    <property type="protein sequence ID" value="KAK3863490.1"/>
    <property type="molecule type" value="Genomic_DNA"/>
</dbReference>
<reference evidence="2" key="1">
    <citation type="submission" date="2023-10" db="EMBL/GenBank/DDBJ databases">
        <title>Genome assemblies of two species of porcelain crab, Petrolisthes cinctipes and Petrolisthes manimaculis (Anomura: Porcellanidae).</title>
        <authorList>
            <person name="Angst P."/>
        </authorList>
    </citation>
    <scope>NUCLEOTIDE SEQUENCE</scope>
    <source>
        <strain evidence="2">PB745_01</strain>
        <tissue evidence="2">Gill</tissue>
    </source>
</reference>
<organism evidence="2 3">
    <name type="scientific">Petrolisthes cinctipes</name>
    <name type="common">Flat porcelain crab</name>
    <dbReference type="NCBI Taxonomy" id="88211"/>
    <lineage>
        <taxon>Eukaryota</taxon>
        <taxon>Metazoa</taxon>
        <taxon>Ecdysozoa</taxon>
        <taxon>Arthropoda</taxon>
        <taxon>Crustacea</taxon>
        <taxon>Multicrustacea</taxon>
        <taxon>Malacostraca</taxon>
        <taxon>Eumalacostraca</taxon>
        <taxon>Eucarida</taxon>
        <taxon>Decapoda</taxon>
        <taxon>Pleocyemata</taxon>
        <taxon>Anomura</taxon>
        <taxon>Galatheoidea</taxon>
        <taxon>Porcellanidae</taxon>
        <taxon>Petrolisthes</taxon>
    </lineage>
</organism>
<gene>
    <name evidence="2" type="ORF">Pcinc_030746</name>
</gene>